<keyword evidence="2" id="KW-1185">Reference proteome</keyword>
<evidence type="ECO:0000313" key="1">
    <source>
        <dbReference type="EMBL" id="SJK86249.1"/>
    </source>
</evidence>
<reference evidence="1 2" key="2">
    <citation type="journal article" date="2013" name="PLoS ONE">
        <title>Whole genome mapping and re-organization of the nuclear and mitochondrial genomes of Babesia microti isolates.</title>
        <authorList>
            <person name="Cornillot E."/>
            <person name="Dassouli A."/>
            <person name="Garg A."/>
            <person name="Pachikara N."/>
            <person name="Randazzo S."/>
            <person name="Depoix D."/>
            <person name="Carcy B."/>
            <person name="Delbecq S."/>
            <person name="Frutos R."/>
            <person name="Silva J.C."/>
            <person name="Sutton R."/>
            <person name="Krause P.J."/>
            <person name="Mamoun C.B."/>
        </authorList>
    </citation>
    <scope>NUCLEOTIDE SEQUENCE [LARGE SCALE GENOMIC DNA]</scope>
    <source>
        <strain evidence="1 2">RI</strain>
    </source>
</reference>
<protein>
    <submittedName>
        <fullName evidence="1">Uncharacterized protein</fullName>
    </submittedName>
</protein>
<evidence type="ECO:0000313" key="2">
    <source>
        <dbReference type="Proteomes" id="UP000002899"/>
    </source>
</evidence>
<dbReference type="Proteomes" id="UP000002899">
    <property type="component" value="Chromosome III"/>
</dbReference>
<reference evidence="1 2" key="1">
    <citation type="journal article" date="2012" name="Nucleic Acids Res.">
        <title>Sequencing of the smallest Apicomplexan genome from the human pathogen Babesia microti.</title>
        <authorList>
            <person name="Cornillot E."/>
            <person name="Hadj-Kaddour K."/>
            <person name="Dassouli A."/>
            <person name="Noel B."/>
            <person name="Ranwez V."/>
            <person name="Vacherie B."/>
            <person name="Augagneur Y."/>
            <person name="Bres V."/>
            <person name="Duclos A."/>
            <person name="Randazzo S."/>
            <person name="Carcy B."/>
            <person name="Debierre-Grockiego F."/>
            <person name="Delbecq S."/>
            <person name="Moubri-Menage K."/>
            <person name="Shams-Eldin H."/>
            <person name="Usmani-Brown S."/>
            <person name="Bringaud F."/>
            <person name="Wincker P."/>
            <person name="Vivares C.P."/>
            <person name="Schwarz R.T."/>
            <person name="Schetters T.P."/>
            <person name="Krause P.J."/>
            <person name="Gorenflot A."/>
            <person name="Berry V."/>
            <person name="Barbe V."/>
            <person name="Ben Mamoun C."/>
        </authorList>
    </citation>
    <scope>NUCLEOTIDE SEQUENCE [LARGE SCALE GENOMIC DNA]</scope>
    <source>
        <strain evidence="1 2">RI</strain>
    </source>
</reference>
<name>A0A1R4AB61_BABMR</name>
<dbReference type="AlphaFoldDB" id="A0A1R4AB61"/>
<gene>
    <name evidence="1" type="ORF">BMR1_03g00520</name>
</gene>
<dbReference type="VEuPathDB" id="PiroplasmaDB:BMR1_03g00520"/>
<organism evidence="1 2">
    <name type="scientific">Babesia microti (strain RI)</name>
    <dbReference type="NCBI Taxonomy" id="1133968"/>
    <lineage>
        <taxon>Eukaryota</taxon>
        <taxon>Sar</taxon>
        <taxon>Alveolata</taxon>
        <taxon>Apicomplexa</taxon>
        <taxon>Aconoidasida</taxon>
        <taxon>Piroplasmida</taxon>
        <taxon>Babesiidae</taxon>
        <taxon>Babesia</taxon>
    </lineage>
</organism>
<accession>A0A1R4AB61</accession>
<proteinExistence type="predicted"/>
<reference evidence="1 2" key="3">
    <citation type="journal article" date="2016" name="Sci. Rep.">
        <title>Genome-wide diversity and gene expression profiling of Babesia microti isolates identify polymorphic genes that mediate host-pathogen interactions.</title>
        <authorList>
            <person name="Silva J.C."/>
            <person name="Cornillot E."/>
            <person name="McCracken C."/>
            <person name="Usmani-Brown S."/>
            <person name="Dwivedi A."/>
            <person name="Ifeonu O.O."/>
            <person name="Crabtree J."/>
            <person name="Gotia H.T."/>
            <person name="Virji A.Z."/>
            <person name="Reynes C."/>
            <person name="Colinge J."/>
            <person name="Kumar V."/>
            <person name="Lawres L."/>
            <person name="Pazzi J.E."/>
            <person name="Pablo J.V."/>
            <person name="Hung C."/>
            <person name="Brancato J."/>
            <person name="Kumari P."/>
            <person name="Orvis J."/>
            <person name="Tretina K."/>
            <person name="Chibucos M."/>
            <person name="Ott S."/>
            <person name="Sadzewicz L."/>
            <person name="Sengamalay N."/>
            <person name="Shetty A.C."/>
            <person name="Su Q."/>
            <person name="Tallon L."/>
            <person name="Fraser C.M."/>
            <person name="Frutos R."/>
            <person name="Molina D.M."/>
            <person name="Krause P.J."/>
            <person name="Ben Mamoun C."/>
        </authorList>
    </citation>
    <scope>NUCLEOTIDE SEQUENCE [LARGE SCALE GENOMIC DNA]</scope>
    <source>
        <strain evidence="1 2">RI</strain>
    </source>
</reference>
<dbReference type="EMBL" id="LN871598">
    <property type="protein sequence ID" value="SJK86249.1"/>
    <property type="molecule type" value="Genomic_DNA"/>
</dbReference>
<sequence>MNNDIRGVFVAHELVANAMCSSNTSNIEYIKLCNKCNKITIYSADLSLTAFESAASAFAFDIINKNINDSINYSDSIPPVASMEIDKLSKTLDVLNTLDNTHTKALVDAVKKFNIVAHKYANERILYEIDHLKDSHITTLSLVVSRLVNLGNAYTTLGLASLADLMGRKSCQSLTLLADQLCINTYNNAGSKSPSNKVITNRNNSNSHYRGSIADEMNVITRIMANRSNDIEEMSEDDIFEISKMANMDLLRKLLPNLMNILHIDTKPSLQMFIKELSL</sequence>
<dbReference type="KEGG" id="bmic:BMR1_03g00520"/>
<dbReference type="RefSeq" id="XP_021338431.1">
    <property type="nucleotide sequence ID" value="XM_021481841.1"/>
</dbReference>
<dbReference type="GeneID" id="24424739"/>